<dbReference type="AlphaFoldDB" id="A0A9X0QJF6"/>
<feature type="signal peptide" evidence="4">
    <location>
        <begin position="1"/>
        <end position="24"/>
    </location>
</feature>
<evidence type="ECO:0000256" key="1">
    <source>
        <dbReference type="ARBA" id="ARBA00005564"/>
    </source>
</evidence>
<dbReference type="EMBL" id="JACHEB010000015">
    <property type="protein sequence ID" value="MBB5331518.1"/>
    <property type="molecule type" value="Genomic_DNA"/>
</dbReference>
<dbReference type="InterPro" id="IPR019405">
    <property type="entry name" value="Lactonase_7-beta_prop"/>
</dbReference>
<dbReference type="InterPro" id="IPR015943">
    <property type="entry name" value="WD40/YVTN_repeat-like_dom_sf"/>
</dbReference>
<dbReference type="GO" id="GO:0017057">
    <property type="term" value="F:6-phosphogluconolactonase activity"/>
    <property type="evidence" value="ECO:0007669"/>
    <property type="project" value="TreeGrafter"/>
</dbReference>
<keyword evidence="2" id="KW-0313">Glucose metabolism</keyword>
<keyword evidence="6" id="KW-1185">Reference proteome</keyword>
<evidence type="ECO:0000256" key="2">
    <source>
        <dbReference type="ARBA" id="ARBA00022526"/>
    </source>
</evidence>
<dbReference type="Gene3D" id="2.130.10.10">
    <property type="entry name" value="YVTN repeat-like/Quinoprotein amine dehydrogenase"/>
    <property type="match status" value="1"/>
</dbReference>
<protein>
    <recommendedName>
        <fullName evidence="7">Lactonase family protein</fullName>
    </recommendedName>
</protein>
<evidence type="ECO:0008006" key="7">
    <source>
        <dbReference type="Google" id="ProtNLM"/>
    </source>
</evidence>
<dbReference type="Proteomes" id="UP000535182">
    <property type="component" value="Unassembled WGS sequence"/>
</dbReference>
<feature type="region of interest" description="Disordered" evidence="3">
    <location>
        <begin position="57"/>
        <end position="80"/>
    </location>
</feature>
<feature type="compositionally biased region" description="Polar residues" evidence="3">
    <location>
        <begin position="290"/>
        <end position="303"/>
    </location>
</feature>
<accession>A0A9X0QJF6</accession>
<feature type="region of interest" description="Disordered" evidence="3">
    <location>
        <begin position="279"/>
        <end position="303"/>
    </location>
</feature>
<feature type="chain" id="PRO_5040978587" description="Lactonase family protein" evidence="4">
    <location>
        <begin position="25"/>
        <end position="303"/>
    </location>
</feature>
<evidence type="ECO:0000256" key="3">
    <source>
        <dbReference type="SAM" id="MobiDB-lite"/>
    </source>
</evidence>
<dbReference type="InterPro" id="IPR050282">
    <property type="entry name" value="Cycloisomerase_2"/>
</dbReference>
<dbReference type="GO" id="GO:0006006">
    <property type="term" value="P:glucose metabolic process"/>
    <property type="evidence" value="ECO:0007669"/>
    <property type="project" value="UniProtKB-KW"/>
</dbReference>
<dbReference type="PANTHER" id="PTHR30344:SF4">
    <property type="entry name" value="CYCLASE, PUTATIVE (AFU_ORTHOLOGUE AFUA_6G11580)-RELATED"/>
    <property type="match status" value="1"/>
</dbReference>
<gene>
    <name evidence="5" type="ORF">HDF14_005165</name>
</gene>
<comment type="caution">
    <text evidence="5">The sequence shown here is derived from an EMBL/GenBank/DDBJ whole genome shotgun (WGS) entry which is preliminary data.</text>
</comment>
<keyword evidence="4" id="KW-0732">Signal</keyword>
<sequence length="303" mass="31291">MSRVTRSLLMIMVGIGAASPVLCAAQGNNTGAVFIMTNDAKKNQVIAYERAANGTLSEPVYHDTNGRGSGGTTDPLESQGSLTLSQDHSLLFAVNAGSGTVSVFSVHKANLTFLNKTPSEGVQPSAVAESGGLIYVLNSGGPGSVVGFHLDFGGQLKEIQNSTQFLTGTTSGGASLSFSPDGQFLLVTERVTNNLDAFHVEADGRLSPIIVNANPAPGTFTVNYAPNNFAIVSETGPAGGNNASGISSYKVNANGTLTAVTQSLPTFASGNCWNRSRLMEPRSMSPIPRATTSQASTLAKTES</sequence>
<keyword evidence="2" id="KW-0119">Carbohydrate metabolism</keyword>
<evidence type="ECO:0000313" key="6">
    <source>
        <dbReference type="Proteomes" id="UP000535182"/>
    </source>
</evidence>
<dbReference type="SUPFAM" id="SSF63825">
    <property type="entry name" value="YWTD domain"/>
    <property type="match status" value="1"/>
</dbReference>
<reference evidence="5 6" key="1">
    <citation type="submission" date="2020-08" db="EMBL/GenBank/DDBJ databases">
        <title>Genomic Encyclopedia of Type Strains, Phase IV (KMG-V): Genome sequencing to study the core and pangenomes of soil and plant-associated prokaryotes.</title>
        <authorList>
            <person name="Whitman W."/>
        </authorList>
    </citation>
    <scope>NUCLEOTIDE SEQUENCE [LARGE SCALE GENOMIC DNA]</scope>
    <source>
        <strain evidence="5 6">X5P2</strain>
    </source>
</reference>
<dbReference type="Pfam" id="PF10282">
    <property type="entry name" value="Lactonase"/>
    <property type="match status" value="1"/>
</dbReference>
<dbReference type="RefSeq" id="WP_260698557.1">
    <property type="nucleotide sequence ID" value="NZ_JACHEB010000015.1"/>
</dbReference>
<dbReference type="PANTHER" id="PTHR30344">
    <property type="entry name" value="6-PHOSPHOGLUCONOLACTONASE-RELATED"/>
    <property type="match status" value="1"/>
</dbReference>
<proteinExistence type="inferred from homology"/>
<evidence type="ECO:0000256" key="4">
    <source>
        <dbReference type="SAM" id="SignalP"/>
    </source>
</evidence>
<comment type="similarity">
    <text evidence="1">Belongs to the cycloisomerase 2 family.</text>
</comment>
<name>A0A9X0QJF6_9BACT</name>
<evidence type="ECO:0000313" key="5">
    <source>
        <dbReference type="EMBL" id="MBB5331518.1"/>
    </source>
</evidence>
<organism evidence="5 6">
    <name type="scientific">Tunturiibacter gelidiferens</name>
    <dbReference type="NCBI Taxonomy" id="3069689"/>
    <lineage>
        <taxon>Bacteria</taxon>
        <taxon>Pseudomonadati</taxon>
        <taxon>Acidobacteriota</taxon>
        <taxon>Terriglobia</taxon>
        <taxon>Terriglobales</taxon>
        <taxon>Acidobacteriaceae</taxon>
        <taxon>Tunturiibacter</taxon>
    </lineage>
</organism>